<dbReference type="EMBL" id="JAEPRB010000212">
    <property type="protein sequence ID" value="KAG2218739.1"/>
    <property type="molecule type" value="Genomic_DNA"/>
</dbReference>
<dbReference type="PROSITE" id="PS50181">
    <property type="entry name" value="FBOX"/>
    <property type="match status" value="1"/>
</dbReference>
<keyword evidence="3" id="KW-1185">Reference proteome</keyword>
<dbReference type="OrthoDB" id="2238107at2759"/>
<evidence type="ECO:0000259" key="1">
    <source>
        <dbReference type="PROSITE" id="PS50181"/>
    </source>
</evidence>
<dbReference type="Gene3D" id="1.20.1280.50">
    <property type="match status" value="1"/>
</dbReference>
<dbReference type="Pfam" id="PF00646">
    <property type="entry name" value="F-box"/>
    <property type="match status" value="1"/>
</dbReference>
<dbReference type="AlphaFoldDB" id="A0A8H7VL88"/>
<name>A0A8H7VL88_9FUNG</name>
<dbReference type="Proteomes" id="UP000646827">
    <property type="component" value="Unassembled WGS sequence"/>
</dbReference>
<comment type="caution">
    <text evidence="2">The sequence shown here is derived from an EMBL/GenBank/DDBJ whole genome shotgun (WGS) entry which is preliminary data.</text>
</comment>
<organism evidence="2 3">
    <name type="scientific">Circinella minor</name>
    <dbReference type="NCBI Taxonomy" id="1195481"/>
    <lineage>
        <taxon>Eukaryota</taxon>
        <taxon>Fungi</taxon>
        <taxon>Fungi incertae sedis</taxon>
        <taxon>Mucoromycota</taxon>
        <taxon>Mucoromycotina</taxon>
        <taxon>Mucoromycetes</taxon>
        <taxon>Mucorales</taxon>
        <taxon>Lichtheimiaceae</taxon>
        <taxon>Circinella</taxon>
    </lineage>
</organism>
<evidence type="ECO:0000313" key="3">
    <source>
        <dbReference type="Proteomes" id="UP000646827"/>
    </source>
</evidence>
<protein>
    <recommendedName>
        <fullName evidence="1">F-box domain-containing protein</fullName>
    </recommendedName>
</protein>
<feature type="domain" description="F-box" evidence="1">
    <location>
        <begin position="1"/>
        <end position="49"/>
    </location>
</feature>
<proteinExistence type="predicted"/>
<reference evidence="2 3" key="1">
    <citation type="submission" date="2020-12" db="EMBL/GenBank/DDBJ databases">
        <title>Metabolic potential, ecology and presence of endohyphal bacteria is reflected in genomic diversity of Mucoromycotina.</title>
        <authorList>
            <person name="Muszewska A."/>
            <person name="Okrasinska A."/>
            <person name="Steczkiewicz K."/>
            <person name="Drgas O."/>
            <person name="Orlowska M."/>
            <person name="Perlinska-Lenart U."/>
            <person name="Aleksandrzak-Piekarczyk T."/>
            <person name="Szatraj K."/>
            <person name="Zielenkiewicz U."/>
            <person name="Pilsyk S."/>
            <person name="Malc E."/>
            <person name="Mieczkowski P."/>
            <person name="Kruszewska J.S."/>
            <person name="Biernat P."/>
            <person name="Pawlowska J."/>
        </authorList>
    </citation>
    <scope>NUCLEOTIDE SEQUENCE [LARGE SCALE GENOMIC DNA]</scope>
    <source>
        <strain evidence="2 3">CBS 142.35</strain>
    </source>
</reference>
<dbReference type="InterPro" id="IPR001810">
    <property type="entry name" value="F-box_dom"/>
</dbReference>
<dbReference type="InterPro" id="IPR036047">
    <property type="entry name" value="F-box-like_dom_sf"/>
</dbReference>
<sequence>MTAINRLTDDCLELILSNCGSCPIILCTLSQVCKRWRTVVHRPTMWRQLTLDKPSLFGGIYEKILTIPWLPVDSVRHLIVSKPLETQRHSHLYPLKGLSGLLSTGVCQLTTLRLCLSEIDSLIHQLLLQTLDSLDCRKIETWCALGPLDMPGLILTNSLLQQVTFQFSDVSGFTSILAKPLTTNDNKINKIRIVNLRDTDQVELTRLVTEMVLIQDQDVYDNSDYGNDTVNSNDLVSRWEAFESMQLDKYGWISQLPNLRHFSFGYCHSWPAAVWRNAVLPRCSILETLELYGWMRLNSPLRKKLLDNSYPQLSVQKHAEDAISSCFAELGDHLQTLKLVDFWASGSMKLPTPRYFRHIQQQQEQQQQTLSMSTTATTVATSSSTHRKKIILQYTSESFKKEESYADLMLNDIYDFIIHHRTHYEVSVQFDSIWEPHHQQWLEQRNEIK</sequence>
<dbReference type="SUPFAM" id="SSF81383">
    <property type="entry name" value="F-box domain"/>
    <property type="match status" value="1"/>
</dbReference>
<accession>A0A8H7VL88</accession>
<evidence type="ECO:0000313" key="2">
    <source>
        <dbReference type="EMBL" id="KAG2218739.1"/>
    </source>
</evidence>
<gene>
    <name evidence="2" type="ORF">INT45_003057</name>
</gene>